<evidence type="ECO:0000256" key="1">
    <source>
        <dbReference type="ARBA" id="ARBA00004141"/>
    </source>
</evidence>
<dbReference type="InterPro" id="IPR011701">
    <property type="entry name" value="MFS"/>
</dbReference>
<evidence type="ECO:0000256" key="3">
    <source>
        <dbReference type="ARBA" id="ARBA00022989"/>
    </source>
</evidence>
<accession>A0A4S4LR73</accession>
<feature type="transmembrane region" description="Helical" evidence="6">
    <location>
        <begin position="467"/>
        <end position="490"/>
    </location>
</feature>
<dbReference type="SUPFAM" id="SSF103473">
    <property type="entry name" value="MFS general substrate transporter"/>
    <property type="match status" value="1"/>
</dbReference>
<dbReference type="Gene3D" id="1.20.1250.20">
    <property type="entry name" value="MFS general substrate transporter like domains"/>
    <property type="match status" value="2"/>
</dbReference>
<dbReference type="InterPro" id="IPR036259">
    <property type="entry name" value="MFS_trans_sf"/>
</dbReference>
<evidence type="ECO:0000256" key="5">
    <source>
        <dbReference type="SAM" id="MobiDB-lite"/>
    </source>
</evidence>
<evidence type="ECO:0000256" key="6">
    <source>
        <dbReference type="SAM" id="Phobius"/>
    </source>
</evidence>
<reference evidence="7 8" key="1">
    <citation type="submission" date="2019-02" db="EMBL/GenBank/DDBJ databases">
        <title>Genome sequencing of the rare red list fungi Bondarzewia mesenterica.</title>
        <authorList>
            <person name="Buettner E."/>
            <person name="Kellner H."/>
        </authorList>
    </citation>
    <scope>NUCLEOTIDE SEQUENCE [LARGE SCALE GENOMIC DNA]</scope>
    <source>
        <strain evidence="7 8">DSM 108281</strain>
    </source>
</reference>
<dbReference type="GO" id="GO:0022857">
    <property type="term" value="F:transmembrane transporter activity"/>
    <property type="evidence" value="ECO:0007669"/>
    <property type="project" value="InterPro"/>
</dbReference>
<name>A0A4S4LR73_9AGAM</name>
<evidence type="ECO:0000256" key="2">
    <source>
        <dbReference type="ARBA" id="ARBA00022692"/>
    </source>
</evidence>
<proteinExistence type="predicted"/>
<keyword evidence="8" id="KW-1185">Reference proteome</keyword>
<dbReference type="Proteomes" id="UP000310158">
    <property type="component" value="Unassembled WGS sequence"/>
</dbReference>
<feature type="region of interest" description="Disordered" evidence="5">
    <location>
        <begin position="504"/>
        <end position="542"/>
    </location>
</feature>
<feature type="transmembrane region" description="Helical" evidence="6">
    <location>
        <begin position="345"/>
        <end position="365"/>
    </location>
</feature>
<comment type="caution">
    <text evidence="7">The sequence shown here is derived from an EMBL/GenBank/DDBJ whole genome shotgun (WGS) entry which is preliminary data.</text>
</comment>
<gene>
    <name evidence="7" type="ORF">EW146_g5538</name>
</gene>
<feature type="region of interest" description="Disordered" evidence="5">
    <location>
        <begin position="1"/>
        <end position="40"/>
    </location>
</feature>
<evidence type="ECO:0000256" key="4">
    <source>
        <dbReference type="ARBA" id="ARBA00023136"/>
    </source>
</evidence>
<feature type="transmembrane region" description="Helical" evidence="6">
    <location>
        <begin position="645"/>
        <end position="667"/>
    </location>
</feature>
<dbReference type="AlphaFoldDB" id="A0A4S4LR73"/>
<feature type="transmembrane region" description="Helical" evidence="6">
    <location>
        <begin position="615"/>
        <end position="639"/>
    </location>
</feature>
<dbReference type="PANTHER" id="PTHR23507">
    <property type="entry name" value="ZGC:174356"/>
    <property type="match status" value="1"/>
</dbReference>
<keyword evidence="2 6" id="KW-0812">Transmembrane</keyword>
<feature type="transmembrane region" description="Helical" evidence="6">
    <location>
        <begin position="274"/>
        <end position="303"/>
    </location>
</feature>
<keyword evidence="3 6" id="KW-1133">Transmembrane helix</keyword>
<keyword evidence="4 6" id="KW-0472">Membrane</keyword>
<feature type="transmembrane region" description="Helical" evidence="6">
    <location>
        <begin position="210"/>
        <end position="233"/>
    </location>
</feature>
<protein>
    <recommendedName>
        <fullName evidence="9">Major facilitator superfamily (MFS) profile domain-containing protein</fullName>
    </recommendedName>
</protein>
<feature type="transmembrane region" description="Helical" evidence="6">
    <location>
        <begin position="436"/>
        <end position="455"/>
    </location>
</feature>
<dbReference type="PANTHER" id="PTHR23507:SF1">
    <property type="entry name" value="FI18259P1-RELATED"/>
    <property type="match status" value="1"/>
</dbReference>
<dbReference type="GO" id="GO:0016020">
    <property type="term" value="C:membrane"/>
    <property type="evidence" value="ECO:0007669"/>
    <property type="project" value="UniProtKB-SubCell"/>
</dbReference>
<feature type="compositionally biased region" description="Basic and acidic residues" evidence="5">
    <location>
        <begin position="1"/>
        <end position="11"/>
    </location>
</feature>
<evidence type="ECO:0000313" key="7">
    <source>
        <dbReference type="EMBL" id="THH14854.1"/>
    </source>
</evidence>
<dbReference type="OrthoDB" id="3026777at2759"/>
<evidence type="ECO:0000313" key="8">
    <source>
        <dbReference type="Proteomes" id="UP000310158"/>
    </source>
</evidence>
<comment type="subcellular location">
    <subcellularLocation>
        <location evidence="1">Membrane</location>
        <topology evidence="1">Multi-pass membrane protein</topology>
    </subcellularLocation>
</comment>
<dbReference type="Pfam" id="PF07690">
    <property type="entry name" value="MFS_1"/>
    <property type="match status" value="1"/>
</dbReference>
<dbReference type="EMBL" id="SGPL01000245">
    <property type="protein sequence ID" value="THH14854.1"/>
    <property type="molecule type" value="Genomic_DNA"/>
</dbReference>
<feature type="transmembrane region" description="Helical" evidence="6">
    <location>
        <begin position="245"/>
        <end position="268"/>
    </location>
</feature>
<evidence type="ECO:0008006" key="9">
    <source>
        <dbReference type="Google" id="ProtNLM"/>
    </source>
</evidence>
<sequence>MSADYSRDRASKSRSRVRASRSTSPAYLATGPESLIVPDGPATDEAAEMLHELIHPLPHNTEETLVELDEDSTEDDDNMFKEQLSKRSKLPWWKRPSAWWYISLVPFSTIASTTTLAPRIEVFTNIVCDAYKRANSPRGDWDSEKFGHSALNLPIHPVTVPSFDVSGLFLAPADNRVFWSSDLLPVKGSNDTDWVVDEPVTCASDPAVQAGVTTILAAMATTTGVLSCFTTGWWSSLSDRYGRTFIIGIAICGLLVQDLNFIVVALFPKKVPGGYMFVLFGSVLEGFLGGLATSIAAVHAYLADCSTPASRARNFSLFLGLLFTGAALGPSLGSLLIWWSNNIMSVFYMSTSVHCLYAIFTWFVIPESLLPVQMTFSRRKHAEEAEIRRRRTGLLSRLRRLFSFLSPLSMLAPPLVEQAVSPRKTGSRDWNLTLVTMAYGSLISLMGSTQYIMQYASAKYRWSTVMLGYWISIVSAARALYLTFIFPLIIKQFKPTSPPIRLPVSPLEPLNPNNPTSPSSTTSRSSSSGPGAKSPDDQVRAHEEHHSPSFDLALARGSTLIDIISYTLLPLAPTPIAFVMASTISSLGAGFSPAVHSLSLELYRRRGGTESGELFGAMSVVQALSSQIIGPAAFGFVYIKTVAKFPPALLFVALGLSASAFLMLSLVRLQPEAKHGDVASLIDVEGMSSPAQETEMQPQIPDIVIQDADEQAERGRRVSQSVDVSTDV</sequence>
<organism evidence="7 8">
    <name type="scientific">Bondarzewia mesenterica</name>
    <dbReference type="NCBI Taxonomy" id="1095465"/>
    <lineage>
        <taxon>Eukaryota</taxon>
        <taxon>Fungi</taxon>
        <taxon>Dikarya</taxon>
        <taxon>Basidiomycota</taxon>
        <taxon>Agaricomycotina</taxon>
        <taxon>Agaricomycetes</taxon>
        <taxon>Russulales</taxon>
        <taxon>Bondarzewiaceae</taxon>
        <taxon>Bondarzewia</taxon>
    </lineage>
</organism>
<feature type="compositionally biased region" description="Low complexity" evidence="5">
    <location>
        <begin position="504"/>
        <end position="530"/>
    </location>
</feature>
<feature type="transmembrane region" description="Helical" evidence="6">
    <location>
        <begin position="315"/>
        <end position="339"/>
    </location>
</feature>